<sequence length="271" mass="30544">MPGNAFCESLRSSPAALDTKSSSKLYSCCSPITELRTYKEEKPRAEKPADVGRWTHTNQRPSIICPKSEVFDSSFSPSPNARPMFERRQSLSQTKQRRHKLAKPKISITEKSLADIMEESVDVENDVVTEDLGGFIYFSQLPDVGQKDDISALKRDGLHIHRCRLEKEVERLRATLQQEQEINFAFETALRSKPRAISDFGHLPINAQELLADIAMLEAAISSLEEQITLLLSHLGRECSQHQILETFDGKLSFNMSPVQQLLKTLSISTL</sequence>
<keyword evidence="2" id="KW-1185">Reference proteome</keyword>
<reference evidence="2" key="1">
    <citation type="journal article" date="2024" name="Proc. Natl. Acad. Sci. U.S.A.">
        <title>Extraordinary preservation of gene collinearity over three hundred million years revealed in homosporous lycophytes.</title>
        <authorList>
            <person name="Li C."/>
            <person name="Wickell D."/>
            <person name="Kuo L.Y."/>
            <person name="Chen X."/>
            <person name="Nie B."/>
            <person name="Liao X."/>
            <person name="Peng D."/>
            <person name="Ji J."/>
            <person name="Jenkins J."/>
            <person name="Williams M."/>
            <person name="Shu S."/>
            <person name="Plott C."/>
            <person name="Barry K."/>
            <person name="Rajasekar S."/>
            <person name="Grimwood J."/>
            <person name="Han X."/>
            <person name="Sun S."/>
            <person name="Hou Z."/>
            <person name="He W."/>
            <person name="Dai G."/>
            <person name="Sun C."/>
            <person name="Schmutz J."/>
            <person name="Leebens-Mack J.H."/>
            <person name="Li F.W."/>
            <person name="Wang L."/>
        </authorList>
    </citation>
    <scope>NUCLEOTIDE SEQUENCE [LARGE SCALE GENOMIC DNA]</scope>
    <source>
        <strain evidence="2">cv. PW_Plant_1</strain>
    </source>
</reference>
<dbReference type="EMBL" id="CM055109">
    <property type="protein sequence ID" value="KAJ7524051.1"/>
    <property type="molecule type" value="Genomic_DNA"/>
</dbReference>
<dbReference type="Proteomes" id="UP001162992">
    <property type="component" value="Chromosome 18"/>
</dbReference>
<proteinExistence type="predicted"/>
<organism evidence="1 2">
    <name type="scientific">Diphasiastrum complanatum</name>
    <name type="common">Issler's clubmoss</name>
    <name type="synonym">Lycopodium complanatum</name>
    <dbReference type="NCBI Taxonomy" id="34168"/>
    <lineage>
        <taxon>Eukaryota</taxon>
        <taxon>Viridiplantae</taxon>
        <taxon>Streptophyta</taxon>
        <taxon>Embryophyta</taxon>
        <taxon>Tracheophyta</taxon>
        <taxon>Lycopodiopsida</taxon>
        <taxon>Lycopodiales</taxon>
        <taxon>Lycopodiaceae</taxon>
        <taxon>Lycopodioideae</taxon>
        <taxon>Diphasiastrum</taxon>
    </lineage>
</organism>
<evidence type="ECO:0000313" key="2">
    <source>
        <dbReference type="Proteomes" id="UP001162992"/>
    </source>
</evidence>
<evidence type="ECO:0000313" key="1">
    <source>
        <dbReference type="EMBL" id="KAJ7524051.1"/>
    </source>
</evidence>
<protein>
    <submittedName>
        <fullName evidence="1">Uncharacterized protein</fullName>
    </submittedName>
</protein>
<comment type="caution">
    <text evidence="1">The sequence shown here is derived from an EMBL/GenBank/DDBJ whole genome shotgun (WGS) entry which is preliminary data.</text>
</comment>
<gene>
    <name evidence="1" type="ORF">O6H91_18G075100</name>
</gene>
<name>A0ACC2B2S5_DIPCM</name>
<accession>A0ACC2B2S5</accession>